<proteinExistence type="predicted"/>
<dbReference type="Proteomes" id="UP000324222">
    <property type="component" value="Unassembled WGS sequence"/>
</dbReference>
<keyword evidence="2" id="KW-1185">Reference proteome</keyword>
<sequence length="69" mass="7021">MFSPYTVNWPVSAPAPRGQQLLGSVLLSLPHQGAQVPAAVRLVIPAVPGSVLVAQTGQRVAPPGSPSAK</sequence>
<evidence type="ECO:0000313" key="1">
    <source>
        <dbReference type="EMBL" id="MPC27016.1"/>
    </source>
</evidence>
<reference evidence="1 2" key="1">
    <citation type="submission" date="2019-05" db="EMBL/GenBank/DDBJ databases">
        <title>Another draft genome of Portunus trituberculatus and its Hox gene families provides insights of decapod evolution.</title>
        <authorList>
            <person name="Jeong J.-H."/>
            <person name="Song I."/>
            <person name="Kim S."/>
            <person name="Choi T."/>
            <person name="Kim D."/>
            <person name="Ryu S."/>
            <person name="Kim W."/>
        </authorList>
    </citation>
    <scope>NUCLEOTIDE SEQUENCE [LARGE SCALE GENOMIC DNA]</scope>
    <source>
        <tissue evidence="1">Muscle</tissue>
    </source>
</reference>
<organism evidence="1 2">
    <name type="scientific">Portunus trituberculatus</name>
    <name type="common">Swimming crab</name>
    <name type="synonym">Neptunus trituberculatus</name>
    <dbReference type="NCBI Taxonomy" id="210409"/>
    <lineage>
        <taxon>Eukaryota</taxon>
        <taxon>Metazoa</taxon>
        <taxon>Ecdysozoa</taxon>
        <taxon>Arthropoda</taxon>
        <taxon>Crustacea</taxon>
        <taxon>Multicrustacea</taxon>
        <taxon>Malacostraca</taxon>
        <taxon>Eumalacostraca</taxon>
        <taxon>Eucarida</taxon>
        <taxon>Decapoda</taxon>
        <taxon>Pleocyemata</taxon>
        <taxon>Brachyura</taxon>
        <taxon>Eubrachyura</taxon>
        <taxon>Portunoidea</taxon>
        <taxon>Portunidae</taxon>
        <taxon>Portuninae</taxon>
        <taxon>Portunus</taxon>
    </lineage>
</organism>
<dbReference type="AlphaFoldDB" id="A0A5B7E1D9"/>
<protein>
    <submittedName>
        <fullName evidence="1">Uncharacterized protein</fullName>
    </submittedName>
</protein>
<name>A0A5B7E1D9_PORTR</name>
<evidence type="ECO:0000313" key="2">
    <source>
        <dbReference type="Proteomes" id="UP000324222"/>
    </source>
</evidence>
<gene>
    <name evidence="1" type="ORF">E2C01_020167</name>
</gene>
<dbReference type="EMBL" id="VSRR010001681">
    <property type="protein sequence ID" value="MPC27016.1"/>
    <property type="molecule type" value="Genomic_DNA"/>
</dbReference>
<comment type="caution">
    <text evidence="1">The sequence shown here is derived from an EMBL/GenBank/DDBJ whole genome shotgun (WGS) entry which is preliminary data.</text>
</comment>
<accession>A0A5B7E1D9</accession>